<proteinExistence type="inferred from homology"/>
<evidence type="ECO:0000259" key="4">
    <source>
        <dbReference type="Pfam" id="PF00135"/>
    </source>
</evidence>
<evidence type="ECO:0000256" key="3">
    <source>
        <dbReference type="RuleBase" id="RU361235"/>
    </source>
</evidence>
<sequence>MPVERGEPVVVTDAGAVRGFWRDERGAASAAFLGIPFAAPPVGELRFGPPRPHPPWQGVQPATAYGPTPQRVPFSEVTAIPEPTIPGTSTLNVNVFTPTPDPQARLPVLVWIHGGGFVAGSPASPWYDGRAFNRDGVVTVTVSYRLGFEGFGWIDGAPPNRGVLDWLAALEWVQRNVAAFGGNPDRVTIAGQSAGGAAVLRLLTMPAAQHLFHGVIGASAPEVSATAEDAAALTRRVAGRLGVEPTREGFAARSEAQIIEVQSVRVGGADGTGEDESGGETADAVDGLIGMAIAPRVLGPVIDGDLVPGRLVEAMASGVGADKPLLLGTVANEFTLAPFAVADALGEIDLAAVLSRLGLGAAAARAHLERWAGRPAAWMLGQAATDLLFRRHVPTWAGTRQARVAGRSGEPTWVYDFAWLSPTGPEPAASHCLDLPFAFDALDAERVSALAGPHPPQELADAVHGDWVSMITTGRVDAPSFDSRPGTGGATVRYDATPRAVVPDGYAAEARLGS</sequence>
<dbReference type="Gene3D" id="3.40.50.1820">
    <property type="entry name" value="alpha/beta hydrolase"/>
    <property type="match status" value="1"/>
</dbReference>
<comment type="similarity">
    <text evidence="1 3">Belongs to the type-B carboxylesterase/lipase family.</text>
</comment>
<evidence type="ECO:0000256" key="1">
    <source>
        <dbReference type="ARBA" id="ARBA00005964"/>
    </source>
</evidence>
<comment type="caution">
    <text evidence="5">The sequence shown here is derived from an EMBL/GenBank/DDBJ whole genome shotgun (WGS) entry which is preliminary data.</text>
</comment>
<name>A0ABW4LBY4_9MICO</name>
<reference evidence="6" key="1">
    <citation type="journal article" date="2019" name="Int. J. Syst. Evol. Microbiol.">
        <title>The Global Catalogue of Microorganisms (GCM) 10K type strain sequencing project: providing services to taxonomists for standard genome sequencing and annotation.</title>
        <authorList>
            <consortium name="The Broad Institute Genomics Platform"/>
            <consortium name="The Broad Institute Genome Sequencing Center for Infectious Disease"/>
            <person name="Wu L."/>
            <person name="Ma J."/>
        </authorList>
    </citation>
    <scope>NUCLEOTIDE SEQUENCE [LARGE SCALE GENOMIC DNA]</scope>
    <source>
        <strain evidence="6">JCM 17130</strain>
    </source>
</reference>
<keyword evidence="2 3" id="KW-0378">Hydrolase</keyword>
<dbReference type="RefSeq" id="WP_388010473.1">
    <property type="nucleotide sequence ID" value="NZ_JBHUEE010000012.1"/>
</dbReference>
<dbReference type="PROSITE" id="PS00122">
    <property type="entry name" value="CARBOXYLESTERASE_B_1"/>
    <property type="match status" value="1"/>
</dbReference>
<dbReference type="Pfam" id="PF00135">
    <property type="entry name" value="COesterase"/>
    <property type="match status" value="1"/>
</dbReference>
<dbReference type="SUPFAM" id="SSF53474">
    <property type="entry name" value="alpha/beta-Hydrolases"/>
    <property type="match status" value="1"/>
</dbReference>
<dbReference type="Proteomes" id="UP001597277">
    <property type="component" value="Unassembled WGS sequence"/>
</dbReference>
<keyword evidence="6" id="KW-1185">Reference proteome</keyword>
<evidence type="ECO:0000313" key="6">
    <source>
        <dbReference type="Proteomes" id="UP001597277"/>
    </source>
</evidence>
<accession>A0ABW4LBY4</accession>
<dbReference type="EMBL" id="JBHUEE010000012">
    <property type="protein sequence ID" value="MFD1719684.1"/>
    <property type="molecule type" value="Genomic_DNA"/>
</dbReference>
<dbReference type="EC" id="3.1.1.-" evidence="3"/>
<dbReference type="InterPro" id="IPR002018">
    <property type="entry name" value="CarbesteraseB"/>
</dbReference>
<dbReference type="PANTHER" id="PTHR11559">
    <property type="entry name" value="CARBOXYLESTERASE"/>
    <property type="match status" value="1"/>
</dbReference>
<evidence type="ECO:0000256" key="2">
    <source>
        <dbReference type="ARBA" id="ARBA00022801"/>
    </source>
</evidence>
<organism evidence="5 6">
    <name type="scientific">Georgenia deserti</name>
    <dbReference type="NCBI Taxonomy" id="2093781"/>
    <lineage>
        <taxon>Bacteria</taxon>
        <taxon>Bacillati</taxon>
        <taxon>Actinomycetota</taxon>
        <taxon>Actinomycetes</taxon>
        <taxon>Micrococcales</taxon>
        <taxon>Bogoriellaceae</taxon>
        <taxon>Georgenia</taxon>
    </lineage>
</organism>
<dbReference type="InterPro" id="IPR050309">
    <property type="entry name" value="Type-B_Carboxylest/Lipase"/>
</dbReference>
<dbReference type="InterPro" id="IPR019826">
    <property type="entry name" value="Carboxylesterase_B_AS"/>
</dbReference>
<feature type="domain" description="Carboxylesterase type B" evidence="4">
    <location>
        <begin position="7"/>
        <end position="441"/>
    </location>
</feature>
<protein>
    <recommendedName>
        <fullName evidence="3">Carboxylic ester hydrolase</fullName>
        <ecNumber evidence="3">3.1.1.-</ecNumber>
    </recommendedName>
</protein>
<dbReference type="InterPro" id="IPR029058">
    <property type="entry name" value="AB_hydrolase_fold"/>
</dbReference>
<gene>
    <name evidence="5" type="ORF">ACFSE6_17700</name>
</gene>
<evidence type="ECO:0000313" key="5">
    <source>
        <dbReference type="EMBL" id="MFD1719684.1"/>
    </source>
</evidence>